<evidence type="ECO:0000313" key="3">
    <source>
        <dbReference type="Proteomes" id="UP000255087"/>
    </source>
</evidence>
<dbReference type="AlphaFoldDB" id="A0A380QDW8"/>
<accession>A0A380QDW8</accession>
<dbReference type="RefSeq" id="WP_219927306.1">
    <property type="nucleotide sequence ID" value="NZ_NCLF01000063.1"/>
</dbReference>
<organism evidence="2 3">
    <name type="scientific">Yersinia pseudotuberculosis</name>
    <dbReference type="NCBI Taxonomy" id="633"/>
    <lineage>
        <taxon>Bacteria</taxon>
        <taxon>Pseudomonadati</taxon>
        <taxon>Pseudomonadota</taxon>
        <taxon>Gammaproteobacteria</taxon>
        <taxon>Enterobacterales</taxon>
        <taxon>Yersiniaceae</taxon>
        <taxon>Yersinia</taxon>
    </lineage>
</organism>
<feature type="region of interest" description="Disordered" evidence="1">
    <location>
        <begin position="136"/>
        <end position="161"/>
    </location>
</feature>
<dbReference type="EMBL" id="UHJC01000001">
    <property type="protein sequence ID" value="SUP86182.1"/>
    <property type="molecule type" value="Genomic_DNA"/>
</dbReference>
<evidence type="ECO:0000256" key="1">
    <source>
        <dbReference type="SAM" id="MobiDB-lite"/>
    </source>
</evidence>
<reference evidence="2 3" key="1">
    <citation type="submission" date="2018-06" db="EMBL/GenBank/DDBJ databases">
        <authorList>
            <consortium name="Pathogen Informatics"/>
            <person name="Doyle S."/>
        </authorList>
    </citation>
    <scope>NUCLEOTIDE SEQUENCE [LARGE SCALE GENOMIC DNA]</scope>
    <source>
        <strain evidence="2 3">NCTC8580</strain>
    </source>
</reference>
<name>A0A380QDW8_YERPU</name>
<protein>
    <submittedName>
        <fullName evidence="2">Uncharacterized protein</fullName>
    </submittedName>
</protein>
<evidence type="ECO:0000313" key="2">
    <source>
        <dbReference type="EMBL" id="SUP86182.1"/>
    </source>
</evidence>
<gene>
    <name evidence="2" type="ORF">NCTC8580_04091</name>
</gene>
<dbReference type="Proteomes" id="UP000255087">
    <property type="component" value="Unassembled WGS sequence"/>
</dbReference>
<sequence>MPVLARKFHQIVLAGLEQGYGVDDGHKYGGPVLLRYAAMGLSITHDWLQMPLDLDKLGLPRDPAWGSLIKYWNDPDPVKLQSILYSACDTHIERIALTEREFSTGNFDFFSVFMAVYPTRNSGRFALTGDVEPAESRAGPSADEHALCTNYRPTGVGHPAG</sequence>
<proteinExistence type="predicted"/>